<protein>
    <submittedName>
        <fullName evidence="1">PAS domain-containing protein</fullName>
    </submittedName>
</protein>
<sequence>MSKNIMLHYTELVQFLGETLGPDYEVVLFDLRNNKNEIIAISNGLISNRSIGDSITDYMQENLKDKDYKFTDYRANYRGIVRGNKFIRCSTKYIKDESNEIIGLLCINFDDSRYEKISSDILKLCHPDDLVENVIFEKADDSLIAETAENLDIKITDVAVRLIDDIISTINKPVSMLSKKEKVEIVSLLNSKKIFQLKSSIPLVAKKLSISEATLYRYITNLDKVNKNNNDI</sequence>
<keyword evidence="2" id="KW-1185">Reference proteome</keyword>
<proteinExistence type="predicted"/>
<accession>A0AC61N182</accession>
<name>A0AC61N182_9FIRM</name>
<dbReference type="EMBL" id="CP066744">
    <property type="protein sequence ID" value="QQK08703.1"/>
    <property type="molecule type" value="Genomic_DNA"/>
</dbReference>
<evidence type="ECO:0000313" key="2">
    <source>
        <dbReference type="Proteomes" id="UP000595814"/>
    </source>
</evidence>
<evidence type="ECO:0000313" key="1">
    <source>
        <dbReference type="EMBL" id="QQK08703.1"/>
    </source>
</evidence>
<gene>
    <name evidence="1" type="ORF">JFY71_03955</name>
</gene>
<reference evidence="1 2" key="1">
    <citation type="journal article" date="2022" name="Int. J. Syst. Evol. Microbiol.">
        <title>Miniphocaeibacter halophilus sp. nov., an ammonium-tolerant acetate-producing bacterium isolated from a biogas system.</title>
        <authorList>
            <person name="Schnurer A."/>
            <person name="Singh A."/>
            <person name="Bi S."/>
            <person name="Qiao W."/>
            <person name="Westerholm M."/>
        </authorList>
    </citation>
    <scope>NUCLEOTIDE SEQUENCE [LARGE SCALE GENOMIC DNA]</scope>
    <source>
        <strain evidence="1 2">AMB_01</strain>
    </source>
</reference>
<organism evidence="1 2">
    <name type="scientific">Miniphocaeibacter halophilus</name>
    <dbReference type="NCBI Taxonomy" id="2931922"/>
    <lineage>
        <taxon>Bacteria</taxon>
        <taxon>Bacillati</taxon>
        <taxon>Bacillota</taxon>
        <taxon>Tissierellia</taxon>
        <taxon>Tissierellales</taxon>
        <taxon>Peptoniphilaceae</taxon>
        <taxon>Miniphocaeibacter</taxon>
    </lineage>
</organism>
<dbReference type="Proteomes" id="UP000595814">
    <property type="component" value="Chromosome"/>
</dbReference>